<evidence type="ECO:0000256" key="2">
    <source>
        <dbReference type="SAM" id="Phobius"/>
    </source>
</evidence>
<keyword evidence="2" id="KW-0812">Transmembrane</keyword>
<organism evidence="3 4">
    <name type="scientific">Tetrabaena socialis</name>
    <dbReference type="NCBI Taxonomy" id="47790"/>
    <lineage>
        <taxon>Eukaryota</taxon>
        <taxon>Viridiplantae</taxon>
        <taxon>Chlorophyta</taxon>
        <taxon>core chlorophytes</taxon>
        <taxon>Chlorophyceae</taxon>
        <taxon>CS clade</taxon>
        <taxon>Chlamydomonadales</taxon>
        <taxon>Tetrabaenaceae</taxon>
        <taxon>Tetrabaena</taxon>
    </lineage>
</organism>
<feature type="compositionally biased region" description="Pro residues" evidence="1">
    <location>
        <begin position="288"/>
        <end position="311"/>
    </location>
</feature>
<evidence type="ECO:0000313" key="4">
    <source>
        <dbReference type="Proteomes" id="UP000236333"/>
    </source>
</evidence>
<dbReference type="Proteomes" id="UP000236333">
    <property type="component" value="Unassembled WGS sequence"/>
</dbReference>
<feature type="region of interest" description="Disordered" evidence="1">
    <location>
        <begin position="252"/>
        <end position="271"/>
    </location>
</feature>
<protein>
    <submittedName>
        <fullName evidence="3">Uncharacterized protein</fullName>
    </submittedName>
</protein>
<evidence type="ECO:0000256" key="1">
    <source>
        <dbReference type="SAM" id="MobiDB-lite"/>
    </source>
</evidence>
<proteinExistence type="predicted"/>
<sequence length="311" mass="33043">MGLAVYFATPVLCAILFRHFVRQPIGSIFLEGLYAYLPHEASITPPPGAKASKRDRKLLQKRQIALKGASQSVVAQQLSPSALSHLNSEPSTFGAALETLGVLVLVLLVGLAVHLTFGPLFGMWQDVLMWSLGPLIVLWAAAQLLLLEGNGSLTKLMGSKWHVTALGALCAAAAYAALVLAPAAGWLPWDVHAAAKDMDELVNVSVRRLLARRLKEFKPPPPFTSDPNVLAVAIAVLAGILGEHCASGEGRGGVMAGRGRRHPSRREQWAATRRRASCFPAGLAQRAVPPPSPSPPPPALCRTLPPPSVFG</sequence>
<feature type="transmembrane region" description="Helical" evidence="2">
    <location>
        <begin position="93"/>
        <end position="115"/>
    </location>
</feature>
<keyword evidence="2" id="KW-1133">Transmembrane helix</keyword>
<gene>
    <name evidence="3" type="ORF">TSOC_006080</name>
</gene>
<comment type="caution">
    <text evidence="3">The sequence shown here is derived from an EMBL/GenBank/DDBJ whole genome shotgun (WGS) entry which is preliminary data.</text>
</comment>
<dbReference type="AlphaFoldDB" id="A0A2J8A4M1"/>
<accession>A0A2J8A4M1</accession>
<keyword evidence="4" id="KW-1185">Reference proteome</keyword>
<name>A0A2J8A4M1_9CHLO</name>
<reference evidence="3 4" key="1">
    <citation type="journal article" date="2017" name="Mol. Biol. Evol.">
        <title>The 4-celled Tetrabaena socialis nuclear genome reveals the essential components for genetic control of cell number at the origin of multicellularity in the volvocine lineage.</title>
        <authorList>
            <person name="Featherston J."/>
            <person name="Arakaki Y."/>
            <person name="Hanschen E.R."/>
            <person name="Ferris P.J."/>
            <person name="Michod R.E."/>
            <person name="Olson B.J.S.C."/>
            <person name="Nozaki H."/>
            <person name="Durand P.M."/>
        </authorList>
    </citation>
    <scope>NUCLEOTIDE SEQUENCE [LARGE SCALE GENOMIC DNA]</scope>
    <source>
        <strain evidence="3 4">NIES-571</strain>
    </source>
</reference>
<feature type="transmembrane region" description="Helical" evidence="2">
    <location>
        <begin position="166"/>
        <end position="189"/>
    </location>
</feature>
<dbReference type="OrthoDB" id="541790at2759"/>
<dbReference type="EMBL" id="PGGS01000179">
    <property type="protein sequence ID" value="PNH07458.1"/>
    <property type="molecule type" value="Genomic_DNA"/>
</dbReference>
<evidence type="ECO:0000313" key="3">
    <source>
        <dbReference type="EMBL" id="PNH07458.1"/>
    </source>
</evidence>
<keyword evidence="2" id="KW-0472">Membrane</keyword>
<feature type="non-terminal residue" evidence="3">
    <location>
        <position position="311"/>
    </location>
</feature>
<feature type="region of interest" description="Disordered" evidence="1">
    <location>
        <begin position="280"/>
        <end position="311"/>
    </location>
</feature>
<feature type="transmembrane region" description="Helical" evidence="2">
    <location>
        <begin position="127"/>
        <end position="146"/>
    </location>
</feature>